<name>A0AAV4JL00_9GAST</name>
<dbReference type="AlphaFoldDB" id="A0AAV4JL00"/>
<gene>
    <name evidence="2" type="ORF">ElyMa_006944800</name>
</gene>
<feature type="region of interest" description="Disordered" evidence="1">
    <location>
        <begin position="1"/>
        <end position="29"/>
    </location>
</feature>
<feature type="compositionally biased region" description="Low complexity" evidence="1">
    <location>
        <begin position="1"/>
        <end position="15"/>
    </location>
</feature>
<evidence type="ECO:0000313" key="2">
    <source>
        <dbReference type="EMBL" id="GFS22207.1"/>
    </source>
</evidence>
<accession>A0AAV4JL00</accession>
<organism evidence="2 3">
    <name type="scientific">Elysia marginata</name>
    <dbReference type="NCBI Taxonomy" id="1093978"/>
    <lineage>
        <taxon>Eukaryota</taxon>
        <taxon>Metazoa</taxon>
        <taxon>Spiralia</taxon>
        <taxon>Lophotrochozoa</taxon>
        <taxon>Mollusca</taxon>
        <taxon>Gastropoda</taxon>
        <taxon>Heterobranchia</taxon>
        <taxon>Euthyneura</taxon>
        <taxon>Panpulmonata</taxon>
        <taxon>Sacoglossa</taxon>
        <taxon>Placobranchoidea</taxon>
        <taxon>Plakobranchidae</taxon>
        <taxon>Elysia</taxon>
    </lineage>
</organism>
<keyword evidence="3" id="KW-1185">Reference proteome</keyword>
<dbReference type="Proteomes" id="UP000762676">
    <property type="component" value="Unassembled WGS sequence"/>
</dbReference>
<proteinExistence type="predicted"/>
<protein>
    <submittedName>
        <fullName evidence="2">Uncharacterized protein</fullName>
    </submittedName>
</protein>
<reference evidence="2 3" key="1">
    <citation type="journal article" date="2021" name="Elife">
        <title>Chloroplast acquisition without the gene transfer in kleptoplastic sea slugs, Plakobranchus ocellatus.</title>
        <authorList>
            <person name="Maeda T."/>
            <person name="Takahashi S."/>
            <person name="Yoshida T."/>
            <person name="Shimamura S."/>
            <person name="Takaki Y."/>
            <person name="Nagai Y."/>
            <person name="Toyoda A."/>
            <person name="Suzuki Y."/>
            <person name="Arimoto A."/>
            <person name="Ishii H."/>
            <person name="Satoh N."/>
            <person name="Nishiyama T."/>
            <person name="Hasebe M."/>
            <person name="Maruyama T."/>
            <person name="Minagawa J."/>
            <person name="Obokata J."/>
            <person name="Shigenobu S."/>
        </authorList>
    </citation>
    <scope>NUCLEOTIDE SEQUENCE [LARGE SCALE GENOMIC DNA]</scope>
</reference>
<sequence length="136" mass="15192">MGNSSSKRPSNSKPAAQEDNQAKPVKTETQLDSIEITELILPVRGKQLHVNLGLVNTVEEEIERLIADYSLNIRLEDCEMVIIKDNGDRRVMEFEHEVERYKDSLVISSNIVQLVHNPKSSNTQAPNLGSLGIALK</sequence>
<dbReference type="EMBL" id="BMAT01013890">
    <property type="protein sequence ID" value="GFS22207.1"/>
    <property type="molecule type" value="Genomic_DNA"/>
</dbReference>
<evidence type="ECO:0000256" key="1">
    <source>
        <dbReference type="SAM" id="MobiDB-lite"/>
    </source>
</evidence>
<comment type="caution">
    <text evidence="2">The sequence shown here is derived from an EMBL/GenBank/DDBJ whole genome shotgun (WGS) entry which is preliminary data.</text>
</comment>
<evidence type="ECO:0000313" key="3">
    <source>
        <dbReference type="Proteomes" id="UP000762676"/>
    </source>
</evidence>